<organism evidence="3 4">
    <name type="scientific">candidate division TA06 bacterium DG_78</name>
    <dbReference type="NCBI Taxonomy" id="1703772"/>
    <lineage>
        <taxon>Bacteria</taxon>
        <taxon>Bacteria division TA06</taxon>
    </lineage>
</organism>
<keyword evidence="1" id="KW-0472">Membrane</keyword>
<feature type="domain" description="LiaI-LiaF-like transmembrane region" evidence="2">
    <location>
        <begin position="5"/>
        <end position="46"/>
    </location>
</feature>
<dbReference type="EMBL" id="LJNI01000172">
    <property type="protein sequence ID" value="KPJ70516.1"/>
    <property type="molecule type" value="Genomic_DNA"/>
</dbReference>
<evidence type="ECO:0000256" key="1">
    <source>
        <dbReference type="SAM" id="Phobius"/>
    </source>
</evidence>
<protein>
    <recommendedName>
        <fullName evidence="2">LiaI-LiaF-like transmembrane region domain-containing protein</fullName>
    </recommendedName>
</protein>
<feature type="transmembrane region" description="Helical" evidence="1">
    <location>
        <begin position="5"/>
        <end position="25"/>
    </location>
</feature>
<feature type="transmembrane region" description="Helical" evidence="1">
    <location>
        <begin position="31"/>
        <end position="49"/>
    </location>
</feature>
<dbReference type="AlphaFoldDB" id="A0A0S7Y7A8"/>
<dbReference type="Proteomes" id="UP000051012">
    <property type="component" value="Unassembled WGS sequence"/>
</dbReference>
<proteinExistence type="predicted"/>
<gene>
    <name evidence="3" type="ORF">AMJ52_09890</name>
</gene>
<name>A0A0S7Y7A8_UNCT6</name>
<reference evidence="3 4" key="1">
    <citation type="journal article" date="2015" name="Microbiome">
        <title>Genomic resolution of linkages in carbon, nitrogen, and sulfur cycling among widespread estuary sediment bacteria.</title>
        <authorList>
            <person name="Baker B.J."/>
            <person name="Lazar C.S."/>
            <person name="Teske A.P."/>
            <person name="Dick G.J."/>
        </authorList>
    </citation>
    <scope>NUCLEOTIDE SEQUENCE [LARGE SCALE GENOMIC DNA]</scope>
    <source>
        <strain evidence="3">DG_78</strain>
    </source>
</reference>
<sequence>MGCGVFLSILLIFIGIWIWASNYGITIFSFYRDWPIIIVIIGIYIFIKLRRRKYWRHKRTKE</sequence>
<dbReference type="Pfam" id="PF18917">
    <property type="entry name" value="LiaI-LiaF-like_TM1"/>
    <property type="match status" value="1"/>
</dbReference>
<evidence type="ECO:0000313" key="4">
    <source>
        <dbReference type="Proteomes" id="UP000051012"/>
    </source>
</evidence>
<evidence type="ECO:0000313" key="3">
    <source>
        <dbReference type="EMBL" id="KPJ70516.1"/>
    </source>
</evidence>
<keyword evidence="1" id="KW-1133">Transmembrane helix</keyword>
<comment type="caution">
    <text evidence="3">The sequence shown here is derived from an EMBL/GenBank/DDBJ whole genome shotgun (WGS) entry which is preliminary data.</text>
</comment>
<dbReference type="InterPro" id="IPR043726">
    <property type="entry name" value="LiaI-LiaF-like_TM1"/>
</dbReference>
<accession>A0A0S7Y7A8</accession>
<keyword evidence="1" id="KW-0812">Transmembrane</keyword>
<evidence type="ECO:0000259" key="2">
    <source>
        <dbReference type="Pfam" id="PF18917"/>
    </source>
</evidence>